<organism evidence="2">
    <name type="scientific">Cucumis melo</name>
    <name type="common">Muskmelon</name>
    <dbReference type="NCBI Taxonomy" id="3656"/>
    <lineage>
        <taxon>Eukaryota</taxon>
        <taxon>Viridiplantae</taxon>
        <taxon>Streptophyta</taxon>
        <taxon>Embryophyta</taxon>
        <taxon>Tracheophyta</taxon>
        <taxon>Spermatophyta</taxon>
        <taxon>Magnoliopsida</taxon>
        <taxon>eudicotyledons</taxon>
        <taxon>Gunneridae</taxon>
        <taxon>Pentapetalae</taxon>
        <taxon>rosids</taxon>
        <taxon>fabids</taxon>
        <taxon>Cucurbitales</taxon>
        <taxon>Cucurbitaceae</taxon>
        <taxon>Benincaseae</taxon>
        <taxon>Cucumis</taxon>
    </lineage>
</organism>
<dbReference type="EnsemblPlants" id="MELO3C028269.2.1">
    <property type="protein sequence ID" value="MELO3C028269.2.1"/>
    <property type="gene ID" value="MELO3C028269.2"/>
</dbReference>
<dbReference type="Gramene" id="MELO3C028269.2.1">
    <property type="protein sequence ID" value="MELO3C028269.2.1"/>
    <property type="gene ID" value="MELO3C028269.2"/>
</dbReference>
<feature type="compositionally biased region" description="Basic and acidic residues" evidence="1">
    <location>
        <begin position="25"/>
        <end position="34"/>
    </location>
</feature>
<feature type="region of interest" description="Disordered" evidence="1">
    <location>
        <begin position="1"/>
        <end position="57"/>
    </location>
</feature>
<sequence length="57" mass="6430">MCGHRNGRSTKACGRRLCSPDEEAEEKKTKEKRGLATSGEEGRGRRRRSFHAGGRER</sequence>
<proteinExistence type="predicted"/>
<accession>A0A9I9E3Q6</accession>
<protein>
    <submittedName>
        <fullName evidence="2">Uncharacterized protein</fullName>
    </submittedName>
</protein>
<dbReference type="AlphaFoldDB" id="A0A9I9E3Q6"/>
<evidence type="ECO:0000313" key="2">
    <source>
        <dbReference type="EnsemblPlants" id="MELO3C028269.2.1"/>
    </source>
</evidence>
<name>A0A9I9E3Q6_CUCME</name>
<reference evidence="2" key="1">
    <citation type="submission" date="2023-03" db="UniProtKB">
        <authorList>
            <consortium name="EnsemblPlants"/>
        </authorList>
    </citation>
    <scope>IDENTIFICATION</scope>
</reference>
<evidence type="ECO:0000256" key="1">
    <source>
        <dbReference type="SAM" id="MobiDB-lite"/>
    </source>
</evidence>